<proteinExistence type="predicted"/>
<dbReference type="EMBL" id="BKCP01001114">
    <property type="protein sequence ID" value="GER26728.1"/>
    <property type="molecule type" value="Genomic_DNA"/>
</dbReference>
<keyword evidence="3" id="KW-1185">Reference proteome</keyword>
<dbReference type="Proteomes" id="UP000325081">
    <property type="component" value="Unassembled WGS sequence"/>
</dbReference>
<name>A0A5A7P2P2_STRAF</name>
<evidence type="ECO:0000313" key="2">
    <source>
        <dbReference type="EMBL" id="GER26728.1"/>
    </source>
</evidence>
<protein>
    <submittedName>
        <fullName evidence="2">HAD superfamily</fullName>
    </submittedName>
</protein>
<organism evidence="2 3">
    <name type="scientific">Striga asiatica</name>
    <name type="common">Asiatic witchweed</name>
    <name type="synonym">Buchnera asiatica</name>
    <dbReference type="NCBI Taxonomy" id="4170"/>
    <lineage>
        <taxon>Eukaryota</taxon>
        <taxon>Viridiplantae</taxon>
        <taxon>Streptophyta</taxon>
        <taxon>Embryophyta</taxon>
        <taxon>Tracheophyta</taxon>
        <taxon>Spermatophyta</taxon>
        <taxon>Magnoliopsida</taxon>
        <taxon>eudicotyledons</taxon>
        <taxon>Gunneridae</taxon>
        <taxon>Pentapetalae</taxon>
        <taxon>asterids</taxon>
        <taxon>lamiids</taxon>
        <taxon>Lamiales</taxon>
        <taxon>Orobanchaceae</taxon>
        <taxon>Buchnereae</taxon>
        <taxon>Striga</taxon>
    </lineage>
</organism>
<evidence type="ECO:0000256" key="1">
    <source>
        <dbReference type="SAM" id="MobiDB-lite"/>
    </source>
</evidence>
<evidence type="ECO:0000313" key="3">
    <source>
        <dbReference type="Proteomes" id="UP000325081"/>
    </source>
</evidence>
<dbReference type="AlphaFoldDB" id="A0A5A7P2P2"/>
<comment type="caution">
    <text evidence="2">The sequence shown here is derived from an EMBL/GenBank/DDBJ whole genome shotgun (WGS) entry which is preliminary data.</text>
</comment>
<feature type="region of interest" description="Disordered" evidence="1">
    <location>
        <begin position="43"/>
        <end position="104"/>
    </location>
</feature>
<reference evidence="3" key="1">
    <citation type="journal article" date="2019" name="Curr. Biol.">
        <title>Genome Sequence of Striga asiatica Provides Insight into the Evolution of Plant Parasitism.</title>
        <authorList>
            <person name="Yoshida S."/>
            <person name="Kim S."/>
            <person name="Wafula E.K."/>
            <person name="Tanskanen J."/>
            <person name="Kim Y.M."/>
            <person name="Honaas L."/>
            <person name="Yang Z."/>
            <person name="Spallek T."/>
            <person name="Conn C.E."/>
            <person name="Ichihashi Y."/>
            <person name="Cheong K."/>
            <person name="Cui S."/>
            <person name="Der J.P."/>
            <person name="Gundlach H."/>
            <person name="Jiao Y."/>
            <person name="Hori C."/>
            <person name="Ishida J.K."/>
            <person name="Kasahara H."/>
            <person name="Kiba T."/>
            <person name="Kim M.S."/>
            <person name="Koo N."/>
            <person name="Laohavisit A."/>
            <person name="Lee Y.H."/>
            <person name="Lumba S."/>
            <person name="McCourt P."/>
            <person name="Mortimer J.C."/>
            <person name="Mutuku J.M."/>
            <person name="Nomura T."/>
            <person name="Sasaki-Sekimoto Y."/>
            <person name="Seto Y."/>
            <person name="Wang Y."/>
            <person name="Wakatake T."/>
            <person name="Sakakibara H."/>
            <person name="Demura T."/>
            <person name="Yamaguchi S."/>
            <person name="Yoneyama K."/>
            <person name="Manabe R.I."/>
            <person name="Nelson D.C."/>
            <person name="Schulman A.H."/>
            <person name="Timko M.P."/>
            <person name="dePamphilis C.W."/>
            <person name="Choi D."/>
            <person name="Shirasu K."/>
        </authorList>
    </citation>
    <scope>NUCLEOTIDE SEQUENCE [LARGE SCALE GENOMIC DNA]</scope>
    <source>
        <strain evidence="3">cv. UVA1</strain>
    </source>
</reference>
<accession>A0A5A7P2P2</accession>
<gene>
    <name evidence="2" type="ORF">STAS_02389</name>
</gene>
<sequence>MLQRYSLAVNRRLESEGFLPPGSRKPAPQVRLLCPRATQIGVPSRYHFTQDDSSDPTPPRKGHNKTGLAQLSLEVTRADWDPQTNPKLRVWEPDPYHRQVGSNF</sequence>